<dbReference type="PANTHER" id="PTHR45642">
    <property type="entry name" value="GDSL ESTERASE/LIPASE EXL3"/>
    <property type="match status" value="1"/>
</dbReference>
<accession>A0A4S8K8B8</accession>
<comment type="caution">
    <text evidence="1">The sequence shown here is derived from an EMBL/GenBank/DDBJ whole genome shotgun (WGS) entry which is preliminary data.</text>
</comment>
<dbReference type="PANTHER" id="PTHR45642:SF145">
    <property type="entry name" value="OS05G0468500 PROTEIN"/>
    <property type="match status" value="1"/>
</dbReference>
<sequence length="105" mass="11865">MVPIDHTPQRSWRGGAEQRRRCIQLPAPTLHRRPECVARPRQVLSRRRWGACGTGTVEVCPLCNAMTPVCSAPSSFMFWDSVHPSEATYRALAEQMIQDMVPKFG</sequence>
<dbReference type="AlphaFoldDB" id="A0A4S8K8B8"/>
<dbReference type="Proteomes" id="UP000317650">
    <property type="component" value="Chromosome 8"/>
</dbReference>
<dbReference type="Gene3D" id="3.40.50.1110">
    <property type="entry name" value="SGNH hydrolase"/>
    <property type="match status" value="1"/>
</dbReference>
<dbReference type="InterPro" id="IPR036514">
    <property type="entry name" value="SGNH_hydro_sf"/>
</dbReference>
<organism evidence="1 2">
    <name type="scientific">Musa balbisiana</name>
    <name type="common">Banana</name>
    <dbReference type="NCBI Taxonomy" id="52838"/>
    <lineage>
        <taxon>Eukaryota</taxon>
        <taxon>Viridiplantae</taxon>
        <taxon>Streptophyta</taxon>
        <taxon>Embryophyta</taxon>
        <taxon>Tracheophyta</taxon>
        <taxon>Spermatophyta</taxon>
        <taxon>Magnoliopsida</taxon>
        <taxon>Liliopsida</taxon>
        <taxon>Zingiberales</taxon>
        <taxon>Musaceae</taxon>
        <taxon>Musa</taxon>
    </lineage>
</organism>
<dbReference type="InterPro" id="IPR050592">
    <property type="entry name" value="GDSL_lipolytic_enzyme"/>
</dbReference>
<gene>
    <name evidence="1" type="ORF">C4D60_Mb08t32900</name>
</gene>
<evidence type="ECO:0000313" key="2">
    <source>
        <dbReference type="Proteomes" id="UP000317650"/>
    </source>
</evidence>
<reference evidence="1 2" key="1">
    <citation type="journal article" date="2019" name="Nat. Plants">
        <title>Genome sequencing of Musa balbisiana reveals subgenome evolution and function divergence in polyploid bananas.</title>
        <authorList>
            <person name="Yao X."/>
        </authorList>
    </citation>
    <scope>NUCLEOTIDE SEQUENCE [LARGE SCALE GENOMIC DNA]</scope>
    <source>
        <strain evidence="2">cv. DH-PKW</strain>
        <tissue evidence="1">Leaves</tissue>
    </source>
</reference>
<evidence type="ECO:0000313" key="1">
    <source>
        <dbReference type="EMBL" id="THU71188.1"/>
    </source>
</evidence>
<proteinExistence type="predicted"/>
<dbReference type="STRING" id="52838.A0A4S8K8B8"/>
<keyword evidence="2" id="KW-1185">Reference proteome</keyword>
<dbReference type="EMBL" id="PYDT01000002">
    <property type="protein sequence ID" value="THU71188.1"/>
    <property type="molecule type" value="Genomic_DNA"/>
</dbReference>
<dbReference type="SUPFAM" id="SSF52266">
    <property type="entry name" value="SGNH hydrolase"/>
    <property type="match status" value="1"/>
</dbReference>
<protein>
    <submittedName>
        <fullName evidence="1">Uncharacterized protein</fullName>
    </submittedName>
</protein>
<name>A0A4S8K8B8_MUSBA</name>